<dbReference type="AlphaFoldDB" id="A0A0E0ELP8"/>
<protein>
    <submittedName>
        <fullName evidence="2">Uncharacterized protein</fullName>
    </submittedName>
</protein>
<evidence type="ECO:0000313" key="3">
    <source>
        <dbReference type="Proteomes" id="UP000008021"/>
    </source>
</evidence>
<evidence type="ECO:0000256" key="1">
    <source>
        <dbReference type="SAM" id="MobiDB-lite"/>
    </source>
</evidence>
<reference evidence="2" key="1">
    <citation type="submission" date="2015-04" db="UniProtKB">
        <authorList>
            <consortium name="EnsemblPlants"/>
        </authorList>
    </citation>
    <scope>IDENTIFICATION</scope>
</reference>
<feature type="region of interest" description="Disordered" evidence="1">
    <location>
        <begin position="1"/>
        <end position="37"/>
    </location>
</feature>
<accession>A0A0E0ELP8</accession>
<dbReference type="Proteomes" id="UP000008021">
    <property type="component" value="Chromosome 8"/>
</dbReference>
<organism evidence="2">
    <name type="scientific">Oryza meridionalis</name>
    <dbReference type="NCBI Taxonomy" id="40149"/>
    <lineage>
        <taxon>Eukaryota</taxon>
        <taxon>Viridiplantae</taxon>
        <taxon>Streptophyta</taxon>
        <taxon>Embryophyta</taxon>
        <taxon>Tracheophyta</taxon>
        <taxon>Spermatophyta</taxon>
        <taxon>Magnoliopsida</taxon>
        <taxon>Liliopsida</taxon>
        <taxon>Poales</taxon>
        <taxon>Poaceae</taxon>
        <taxon>BOP clade</taxon>
        <taxon>Oryzoideae</taxon>
        <taxon>Oryzeae</taxon>
        <taxon>Oryzinae</taxon>
        <taxon>Oryza</taxon>
    </lineage>
</organism>
<reference evidence="2" key="2">
    <citation type="submission" date="2018-05" db="EMBL/GenBank/DDBJ databases">
        <title>OmerRS3 (Oryza meridionalis Reference Sequence Version 3).</title>
        <authorList>
            <person name="Zhang J."/>
            <person name="Kudrna D."/>
            <person name="Lee S."/>
            <person name="Talag J."/>
            <person name="Welchert J."/>
            <person name="Wing R.A."/>
        </authorList>
    </citation>
    <scope>NUCLEOTIDE SEQUENCE [LARGE SCALE GENOMIC DNA]</scope>
    <source>
        <strain evidence="2">cv. OR44</strain>
    </source>
</reference>
<dbReference type="EnsemblPlants" id="OMERI08G12720.1">
    <property type="protein sequence ID" value="OMERI08G12720.1"/>
    <property type="gene ID" value="OMERI08G12720"/>
</dbReference>
<name>A0A0E0ELP8_9ORYZ</name>
<dbReference type="Gramene" id="OMERI08G12720.1">
    <property type="protein sequence ID" value="OMERI08G12720.1"/>
    <property type="gene ID" value="OMERI08G12720"/>
</dbReference>
<proteinExistence type="predicted"/>
<sequence>MAGAANPPAGHRDRLLPPQLPRPGVADPPTGVAPMDKGNRSAYQLSWLLAPEDGGGAWICARWIHQPVAVAARSRRHRS</sequence>
<evidence type="ECO:0000313" key="2">
    <source>
        <dbReference type="EnsemblPlants" id="OMERI08G12720.1"/>
    </source>
</evidence>
<dbReference type="HOGENOM" id="CLU_2610122_0_0_1"/>
<keyword evidence="3" id="KW-1185">Reference proteome</keyword>